<dbReference type="InterPro" id="IPR046849">
    <property type="entry name" value="E2_motif"/>
</dbReference>
<keyword evidence="1" id="KW-0677">Repeat</keyword>
<dbReference type="EMBL" id="JBJKBG010000009">
    <property type="protein sequence ID" value="KAL3723432.1"/>
    <property type="molecule type" value="Genomic_DNA"/>
</dbReference>
<dbReference type="FunFam" id="1.25.40.10:FF:000670">
    <property type="entry name" value="Pentatricopeptide repeat-containing protein"/>
    <property type="match status" value="1"/>
</dbReference>
<dbReference type="AlphaFoldDB" id="A0ABD3J7U9"/>
<dbReference type="InterPro" id="IPR011990">
    <property type="entry name" value="TPR-like_helical_dom_sf"/>
</dbReference>
<protein>
    <submittedName>
        <fullName evidence="3">Uncharacterized protein</fullName>
    </submittedName>
</protein>
<keyword evidence="4" id="KW-1185">Reference proteome</keyword>
<sequence>MALRFSSSSFSPRLRLTTPYLLSLFLQPSRGAGRVSRCSTVAEAPRSPSFRRKTFSHLFQDCSSQRALGPGKQAHARMIVTGFSPTVFVANCLIQMYVKCSSLDHALKVFNRMPLQDTFSWNAVIFGYAGSANMAAAEALFRLMPEKDVVSWNSMVSGFLQNGDSWKAVGVFMEMRGAEVGLDYTTLAVVSKACSCLEDLNLGIQIHGVAVRMGVHEDVVTASALVDMYAKCKKLDRSLQLFSEMPERNWVSWSAVIAGCVQNNKLIEGLEIYREMLKAGCGVSQSTYASVFRSCAGLSALGIGTQLHGHSLKSDFGGDIVVATATLDMYAKCDNMELARKLFNSMPDHSLQSYNAIIVGYSRSGHGFEALNLFRDLQKSGRGFDEITLSGALSACAIIKGLFEGLQIHSLTIKSTMNNNICVANALLDMYGKCRALSEACCVFDEMTIRDAVSWNAIIAAHEQNDNVEETLMLFTSMLRSRMEPDEFTYGSVLKACAGNRALSCGMEVHNRVIKSGMGLNWFVGSALVDMYSKCGMTEVAEKIHLRTKEQTMVSWNALISGFVMQKQSEDAQRYFSWMSEIGIEPDSFTYATVLDTCANLATVSLGKQIHAQILKLELQADVYICSTLVDMYSKCGNLKDSQLMFEKAPKRDFVTWNAMICGFAHHGLGEEALKVFGRMQLESVKPNHATFVSVLRACAHMGLAEEGLQYFHSMQPAYGLNPQLEHYSCMVDILGRSGRVDDALELIYDMPFEADAVIWRSLLSTCCDQGNVEIAEVAANSLLRLEPEDSSAYILLSNIYANAGMWKEVSEMRKVMKNKKLRKEPGCSWIEVKDEVHTFLVGERAHPRSREIYWKLDLLINEMRGSGYVPVANFLIDEEIEENESEEELRTNVYS</sequence>
<gene>
    <name evidence="3" type="ORF">ACJRO7_035596</name>
</gene>
<dbReference type="FunFam" id="1.25.40.10:FF:001086">
    <property type="entry name" value="Pentatricopeptide repeat-containing protein At4g33170"/>
    <property type="match status" value="1"/>
</dbReference>
<name>A0ABD3J7U9_EUCGL</name>
<dbReference type="Pfam" id="PF20431">
    <property type="entry name" value="E_motif"/>
    <property type="match status" value="1"/>
</dbReference>
<dbReference type="InterPro" id="IPR002885">
    <property type="entry name" value="PPR_rpt"/>
</dbReference>
<dbReference type="FunFam" id="1.25.40.10:FF:000442">
    <property type="entry name" value="Pentatricopeptide repeat-containing protein At3g49710"/>
    <property type="match status" value="1"/>
</dbReference>
<dbReference type="FunFam" id="1.25.40.10:FF:000669">
    <property type="entry name" value="Pentatricopeptide repeat-containing protein At4g33990"/>
    <property type="match status" value="1"/>
</dbReference>
<dbReference type="PROSITE" id="PS51375">
    <property type="entry name" value="PPR"/>
    <property type="match status" value="6"/>
</dbReference>
<dbReference type="Pfam" id="PF01535">
    <property type="entry name" value="PPR"/>
    <property type="match status" value="10"/>
</dbReference>
<dbReference type="Pfam" id="PF13041">
    <property type="entry name" value="PPR_2"/>
    <property type="match status" value="3"/>
</dbReference>
<dbReference type="Gene3D" id="1.25.40.10">
    <property type="entry name" value="Tetratricopeptide repeat domain"/>
    <property type="match status" value="7"/>
</dbReference>
<dbReference type="NCBIfam" id="TIGR00756">
    <property type="entry name" value="PPR"/>
    <property type="match status" value="5"/>
</dbReference>
<dbReference type="Proteomes" id="UP001634007">
    <property type="component" value="Unassembled WGS sequence"/>
</dbReference>
<evidence type="ECO:0000256" key="1">
    <source>
        <dbReference type="ARBA" id="ARBA00022737"/>
    </source>
</evidence>
<feature type="repeat" description="PPR" evidence="2">
    <location>
        <begin position="218"/>
        <end position="252"/>
    </location>
</feature>
<dbReference type="FunFam" id="1.25.40.10:FF:000031">
    <property type="entry name" value="Pentatricopeptide repeat-containing protein mitochondrial"/>
    <property type="match status" value="1"/>
</dbReference>
<dbReference type="FunFam" id="1.25.40.10:FF:000366">
    <property type="entry name" value="Pentatricopeptide (PPR) repeat-containing protein"/>
    <property type="match status" value="1"/>
</dbReference>
<accession>A0ABD3J7U9</accession>
<evidence type="ECO:0000313" key="3">
    <source>
        <dbReference type="EMBL" id="KAL3723432.1"/>
    </source>
</evidence>
<dbReference type="Pfam" id="PF20430">
    <property type="entry name" value="Eplus_motif"/>
    <property type="match status" value="1"/>
</dbReference>
<dbReference type="PANTHER" id="PTHR47926">
    <property type="entry name" value="PENTATRICOPEPTIDE REPEAT-CONTAINING PROTEIN"/>
    <property type="match status" value="1"/>
</dbReference>
<organism evidence="3 4">
    <name type="scientific">Eucalyptus globulus</name>
    <name type="common">Tasmanian blue gum</name>
    <dbReference type="NCBI Taxonomy" id="34317"/>
    <lineage>
        <taxon>Eukaryota</taxon>
        <taxon>Viridiplantae</taxon>
        <taxon>Streptophyta</taxon>
        <taxon>Embryophyta</taxon>
        <taxon>Tracheophyta</taxon>
        <taxon>Spermatophyta</taxon>
        <taxon>Magnoliopsida</taxon>
        <taxon>eudicotyledons</taxon>
        <taxon>Gunneridae</taxon>
        <taxon>Pentapetalae</taxon>
        <taxon>rosids</taxon>
        <taxon>malvids</taxon>
        <taxon>Myrtales</taxon>
        <taxon>Myrtaceae</taxon>
        <taxon>Myrtoideae</taxon>
        <taxon>Eucalypteae</taxon>
        <taxon>Eucalyptus</taxon>
    </lineage>
</organism>
<feature type="repeat" description="PPR" evidence="2">
    <location>
        <begin position="653"/>
        <end position="687"/>
    </location>
</feature>
<feature type="repeat" description="PPR" evidence="2">
    <location>
        <begin position="350"/>
        <end position="384"/>
    </location>
</feature>
<feature type="repeat" description="PPR" evidence="2">
    <location>
        <begin position="148"/>
        <end position="182"/>
    </location>
</feature>
<feature type="repeat" description="PPR" evidence="2">
    <location>
        <begin position="451"/>
        <end position="485"/>
    </location>
</feature>
<evidence type="ECO:0000313" key="4">
    <source>
        <dbReference type="Proteomes" id="UP001634007"/>
    </source>
</evidence>
<comment type="caution">
    <text evidence="3">The sequence shown here is derived from an EMBL/GenBank/DDBJ whole genome shotgun (WGS) entry which is preliminary data.</text>
</comment>
<proteinExistence type="predicted"/>
<dbReference type="InterPro" id="IPR046960">
    <property type="entry name" value="PPR_At4g14850-like_plant"/>
</dbReference>
<dbReference type="InterPro" id="IPR046848">
    <property type="entry name" value="E_motif"/>
</dbReference>
<feature type="repeat" description="PPR" evidence="2">
    <location>
        <begin position="552"/>
        <end position="586"/>
    </location>
</feature>
<reference evidence="3 4" key="1">
    <citation type="submission" date="2024-11" db="EMBL/GenBank/DDBJ databases">
        <title>Chromosome-level genome assembly of Eucalyptus globulus Labill. provides insights into its genome evolution.</title>
        <authorList>
            <person name="Li X."/>
        </authorList>
    </citation>
    <scope>NUCLEOTIDE SEQUENCE [LARGE SCALE GENOMIC DNA]</scope>
    <source>
        <strain evidence="3">CL2024</strain>
        <tissue evidence="3">Fresh tender leaves</tissue>
    </source>
</reference>
<evidence type="ECO:0000256" key="2">
    <source>
        <dbReference type="PROSITE-ProRule" id="PRU00708"/>
    </source>
</evidence>
<dbReference type="PANTHER" id="PTHR47926:SF406">
    <property type="entry name" value="REPEAT (PPR) SUPERFAMILY PROTEIN, PUTATIVE-RELATED"/>
    <property type="match status" value="1"/>
</dbReference>